<accession>A0A0C9TKU4</accession>
<evidence type="ECO:0000313" key="3">
    <source>
        <dbReference type="Proteomes" id="UP000054279"/>
    </source>
</evidence>
<keyword evidence="3" id="KW-1185">Reference proteome</keyword>
<sequence>MTMHTAHAHMTAFHAVLKTGLSTKSEDLGRTLHTCVANDQCYWEYKCELENKIKSNCKNTDNSDSGSNSNSNSNSGGSNNSNNNCSSDCSKGKGKSHNSGSSCQSPETAVMTH</sequence>
<evidence type="ECO:0000256" key="1">
    <source>
        <dbReference type="SAM" id="MobiDB-lite"/>
    </source>
</evidence>
<proteinExistence type="predicted"/>
<feature type="compositionally biased region" description="Low complexity" evidence="1">
    <location>
        <begin position="62"/>
        <end position="89"/>
    </location>
</feature>
<name>A0A0C9TKU4_SPHS4</name>
<reference evidence="2 3" key="1">
    <citation type="submission" date="2014-06" db="EMBL/GenBank/DDBJ databases">
        <title>Evolutionary Origins and Diversification of the Mycorrhizal Mutualists.</title>
        <authorList>
            <consortium name="DOE Joint Genome Institute"/>
            <consortium name="Mycorrhizal Genomics Consortium"/>
            <person name="Kohler A."/>
            <person name="Kuo A."/>
            <person name="Nagy L.G."/>
            <person name="Floudas D."/>
            <person name="Copeland A."/>
            <person name="Barry K.W."/>
            <person name="Cichocki N."/>
            <person name="Veneault-Fourrey C."/>
            <person name="LaButti K."/>
            <person name="Lindquist E.A."/>
            <person name="Lipzen A."/>
            <person name="Lundell T."/>
            <person name="Morin E."/>
            <person name="Murat C."/>
            <person name="Riley R."/>
            <person name="Ohm R."/>
            <person name="Sun H."/>
            <person name="Tunlid A."/>
            <person name="Henrissat B."/>
            <person name="Grigoriev I.V."/>
            <person name="Hibbett D.S."/>
            <person name="Martin F."/>
        </authorList>
    </citation>
    <scope>NUCLEOTIDE SEQUENCE [LARGE SCALE GENOMIC DNA]</scope>
    <source>
        <strain evidence="2 3">SS14</strain>
    </source>
</reference>
<organism evidence="2 3">
    <name type="scientific">Sphaerobolus stellatus (strain SS14)</name>
    <dbReference type="NCBI Taxonomy" id="990650"/>
    <lineage>
        <taxon>Eukaryota</taxon>
        <taxon>Fungi</taxon>
        <taxon>Dikarya</taxon>
        <taxon>Basidiomycota</taxon>
        <taxon>Agaricomycotina</taxon>
        <taxon>Agaricomycetes</taxon>
        <taxon>Phallomycetidae</taxon>
        <taxon>Geastrales</taxon>
        <taxon>Sphaerobolaceae</taxon>
        <taxon>Sphaerobolus</taxon>
    </lineage>
</organism>
<feature type="region of interest" description="Disordered" evidence="1">
    <location>
        <begin position="58"/>
        <end position="113"/>
    </location>
</feature>
<dbReference type="EMBL" id="KN837262">
    <property type="protein sequence ID" value="KIJ30398.1"/>
    <property type="molecule type" value="Genomic_DNA"/>
</dbReference>
<dbReference type="AlphaFoldDB" id="A0A0C9TKU4"/>
<protein>
    <submittedName>
        <fullName evidence="2">Uncharacterized protein</fullName>
    </submittedName>
</protein>
<evidence type="ECO:0000313" key="2">
    <source>
        <dbReference type="EMBL" id="KIJ30398.1"/>
    </source>
</evidence>
<gene>
    <name evidence="2" type="ORF">M422DRAFT_53745</name>
</gene>
<dbReference type="Proteomes" id="UP000054279">
    <property type="component" value="Unassembled WGS sequence"/>
</dbReference>
<dbReference type="HOGENOM" id="CLU_2135119_0_0_1"/>